<accession>A0A0H5Q9F2</accession>
<dbReference type="Proteomes" id="UP000182715">
    <property type="component" value="Unassembled WGS sequence"/>
</dbReference>
<dbReference type="AlphaFoldDB" id="A0A0H5Q9F2"/>
<proteinExistence type="predicted"/>
<organism evidence="1 2">
    <name type="scientific">Neisseria meningitidis serogroup B</name>
    <dbReference type="NCBI Taxonomy" id="491"/>
    <lineage>
        <taxon>Bacteria</taxon>
        <taxon>Pseudomonadati</taxon>
        <taxon>Pseudomonadota</taxon>
        <taxon>Betaproteobacteria</taxon>
        <taxon>Neisseriales</taxon>
        <taxon>Neisseriaceae</taxon>
        <taxon>Neisseria</taxon>
    </lineage>
</organism>
<reference evidence="1 2" key="1">
    <citation type="submission" date="2014-11" db="EMBL/GenBank/DDBJ databases">
        <authorList>
            <person name="Diene M.Seydina."/>
        </authorList>
    </citation>
    <scope>NUCLEOTIDE SEQUENCE [LARGE SCALE GENOMIC DNA]</scope>
    <source>
        <strain evidence="1 2">Neisseria meningitidis CHUV</strain>
    </source>
</reference>
<name>A0A0H5Q9F2_NEIMI</name>
<evidence type="ECO:0000313" key="1">
    <source>
        <dbReference type="EMBL" id="CRY98573.1"/>
    </source>
</evidence>
<protein>
    <submittedName>
        <fullName evidence="1">Uncharacterized protein</fullName>
    </submittedName>
</protein>
<dbReference type="EMBL" id="CVTF01000119">
    <property type="protein sequence ID" value="CRY98573.1"/>
    <property type="molecule type" value="Genomic_DNA"/>
</dbReference>
<evidence type="ECO:0000313" key="2">
    <source>
        <dbReference type="Proteomes" id="UP000182715"/>
    </source>
</evidence>
<sequence length="38" mass="3926">MGFLCVLCFRQHIGNMPSEAGNGVGRGKLKCFGAGGVI</sequence>